<dbReference type="GO" id="GO:0004869">
    <property type="term" value="F:cysteine-type endopeptidase inhibitor activity"/>
    <property type="evidence" value="ECO:0007669"/>
    <property type="project" value="InterPro"/>
</dbReference>
<dbReference type="InterPro" id="IPR000010">
    <property type="entry name" value="Cystatin_dom"/>
</dbReference>
<dbReference type="Pfam" id="PF00031">
    <property type="entry name" value="Cystatin"/>
    <property type="match status" value="1"/>
</dbReference>
<keyword evidence="6" id="KW-1185">Reference proteome</keyword>
<dbReference type="AlphaFoldDB" id="A0AA88NBZ4"/>
<feature type="signal peptide" evidence="3">
    <location>
        <begin position="1"/>
        <end position="19"/>
    </location>
</feature>
<dbReference type="InterPro" id="IPR046350">
    <property type="entry name" value="Cystatin_sf"/>
</dbReference>
<dbReference type="Gene3D" id="3.10.450.10">
    <property type="match status" value="1"/>
</dbReference>
<comment type="similarity">
    <text evidence="1">Belongs to the cystatin family.</text>
</comment>
<organism evidence="5 6">
    <name type="scientific">Tachysurus vachellii</name>
    <name type="common">Darkbarbel catfish</name>
    <name type="synonym">Pelteobagrus vachellii</name>
    <dbReference type="NCBI Taxonomy" id="175792"/>
    <lineage>
        <taxon>Eukaryota</taxon>
        <taxon>Metazoa</taxon>
        <taxon>Chordata</taxon>
        <taxon>Craniata</taxon>
        <taxon>Vertebrata</taxon>
        <taxon>Euteleostomi</taxon>
        <taxon>Actinopterygii</taxon>
        <taxon>Neopterygii</taxon>
        <taxon>Teleostei</taxon>
        <taxon>Ostariophysi</taxon>
        <taxon>Siluriformes</taxon>
        <taxon>Bagridae</taxon>
        <taxon>Tachysurus</taxon>
    </lineage>
</organism>
<sequence>MFVKVVIVLLAVIMAVTRAGMLGGVTDVDANRDDVQNALKFAVSQHNKASNDMYISQVSRLIKAQTQVVAGIKYIFKVEMARTSCRKGGVEEVCEINPDTSVTQHHVCQLKVWEQVWLNDIRVLENTCL</sequence>
<dbReference type="EMBL" id="JAVHJS010000007">
    <property type="protein sequence ID" value="KAK2853030.1"/>
    <property type="molecule type" value="Genomic_DNA"/>
</dbReference>
<dbReference type="GO" id="GO:0031982">
    <property type="term" value="C:vesicle"/>
    <property type="evidence" value="ECO:0007669"/>
    <property type="project" value="TreeGrafter"/>
</dbReference>
<dbReference type="CDD" id="cd00042">
    <property type="entry name" value="CY"/>
    <property type="match status" value="1"/>
</dbReference>
<dbReference type="SMART" id="SM00043">
    <property type="entry name" value="CY"/>
    <property type="match status" value="1"/>
</dbReference>
<dbReference type="PROSITE" id="PS00287">
    <property type="entry name" value="CYSTATIN"/>
    <property type="match status" value="1"/>
</dbReference>
<reference evidence="5" key="1">
    <citation type="submission" date="2023-08" db="EMBL/GenBank/DDBJ databases">
        <title>Pelteobagrus vachellii genome.</title>
        <authorList>
            <person name="Liu H."/>
        </authorList>
    </citation>
    <scope>NUCLEOTIDE SEQUENCE</scope>
    <source>
        <strain evidence="5">PRFRI_2022a</strain>
        <tissue evidence="5">Muscle</tissue>
    </source>
</reference>
<keyword evidence="2" id="KW-1015">Disulfide bond</keyword>
<dbReference type="GO" id="GO:0005615">
    <property type="term" value="C:extracellular space"/>
    <property type="evidence" value="ECO:0007669"/>
    <property type="project" value="TreeGrafter"/>
</dbReference>
<dbReference type="GO" id="GO:0005737">
    <property type="term" value="C:cytoplasm"/>
    <property type="evidence" value="ECO:0007669"/>
    <property type="project" value="TreeGrafter"/>
</dbReference>
<evidence type="ECO:0000256" key="2">
    <source>
        <dbReference type="ARBA" id="ARBA00023157"/>
    </source>
</evidence>
<evidence type="ECO:0000256" key="1">
    <source>
        <dbReference type="ARBA" id="ARBA00009403"/>
    </source>
</evidence>
<dbReference type="Proteomes" id="UP001187315">
    <property type="component" value="Unassembled WGS sequence"/>
</dbReference>
<protein>
    <recommendedName>
        <fullName evidence="4">Cystatin domain-containing protein</fullName>
    </recommendedName>
</protein>
<gene>
    <name evidence="5" type="ORF">Q7C36_008231</name>
</gene>
<dbReference type="PANTHER" id="PTHR46186:SF12">
    <property type="entry name" value="CYSTATIN C (AMYLOID ANGIOPATHY AND CEREBRAL HEMORRHAGE)-RELATED"/>
    <property type="match status" value="1"/>
</dbReference>
<accession>A0AA88NBZ4</accession>
<evidence type="ECO:0000313" key="5">
    <source>
        <dbReference type="EMBL" id="KAK2853030.1"/>
    </source>
</evidence>
<feature type="domain" description="Cystatin" evidence="4">
    <location>
        <begin position="20"/>
        <end position="129"/>
    </location>
</feature>
<proteinExistence type="inferred from homology"/>
<comment type="caution">
    <text evidence="5">The sequence shown here is derived from an EMBL/GenBank/DDBJ whole genome shotgun (WGS) entry which is preliminary data.</text>
</comment>
<evidence type="ECO:0000259" key="4">
    <source>
        <dbReference type="SMART" id="SM00043"/>
    </source>
</evidence>
<dbReference type="SUPFAM" id="SSF54403">
    <property type="entry name" value="Cystatin/monellin"/>
    <property type="match status" value="1"/>
</dbReference>
<evidence type="ECO:0000313" key="6">
    <source>
        <dbReference type="Proteomes" id="UP001187315"/>
    </source>
</evidence>
<dbReference type="FunFam" id="3.10.450.10:FF:000004">
    <property type="entry name" value="Cystatin C"/>
    <property type="match status" value="1"/>
</dbReference>
<feature type="chain" id="PRO_5041725095" description="Cystatin domain-containing protein" evidence="3">
    <location>
        <begin position="20"/>
        <end position="129"/>
    </location>
</feature>
<dbReference type="InterPro" id="IPR018073">
    <property type="entry name" value="Prot_inh_cystat_CS"/>
</dbReference>
<keyword evidence="3" id="KW-0732">Signal</keyword>
<evidence type="ECO:0000256" key="3">
    <source>
        <dbReference type="SAM" id="SignalP"/>
    </source>
</evidence>
<dbReference type="PANTHER" id="PTHR46186">
    <property type="entry name" value="CYSTATIN"/>
    <property type="match status" value="1"/>
</dbReference>
<name>A0AA88NBZ4_TACVA</name>